<evidence type="ECO:0000259" key="5">
    <source>
        <dbReference type="Pfam" id="PF18321"/>
    </source>
</evidence>
<dbReference type="InterPro" id="IPR013328">
    <property type="entry name" value="6PGD_dom2"/>
</dbReference>
<feature type="domain" description="3-hydroxyacyl-CoA dehydrogenase NAD binding" evidence="4">
    <location>
        <begin position="30"/>
        <end position="205"/>
    </location>
</feature>
<dbReference type="InterPro" id="IPR006108">
    <property type="entry name" value="3HC_DH_C"/>
</dbReference>
<feature type="region of interest" description="Disordered" evidence="2">
    <location>
        <begin position="1"/>
        <end position="21"/>
    </location>
</feature>
<organism evidence="6 7">
    <name type="scientific">Massilia forsythiae</name>
    <dbReference type="NCBI Taxonomy" id="2728020"/>
    <lineage>
        <taxon>Bacteria</taxon>
        <taxon>Pseudomonadati</taxon>
        <taxon>Pseudomonadota</taxon>
        <taxon>Betaproteobacteria</taxon>
        <taxon>Burkholderiales</taxon>
        <taxon>Oxalobacteraceae</taxon>
        <taxon>Telluria group</taxon>
        <taxon>Massilia</taxon>
    </lineage>
</organism>
<feature type="region of interest" description="Disordered" evidence="2">
    <location>
        <begin position="315"/>
        <end position="335"/>
    </location>
</feature>
<feature type="domain" description="3-hydroxybutyryl-CoA dehydrogenase reduced Rossmann-fold" evidence="5">
    <location>
        <begin position="387"/>
        <end position="455"/>
    </location>
</feature>
<evidence type="ECO:0000256" key="2">
    <source>
        <dbReference type="SAM" id="MobiDB-lite"/>
    </source>
</evidence>
<evidence type="ECO:0000313" key="6">
    <source>
        <dbReference type="EMBL" id="QJE00541.1"/>
    </source>
</evidence>
<gene>
    <name evidence="6" type="ORF">HH212_11340</name>
</gene>
<feature type="domain" description="3-hydroxyacyl-CoA dehydrogenase C-terminal" evidence="3">
    <location>
        <begin position="456"/>
        <end position="541"/>
    </location>
</feature>
<dbReference type="PANTHER" id="PTHR48075:SF5">
    <property type="entry name" value="3-HYDROXYBUTYRYL-COA DEHYDROGENASE"/>
    <property type="match status" value="1"/>
</dbReference>
<proteinExistence type="predicted"/>
<dbReference type="KEGG" id="mfy:HH212_11340"/>
<dbReference type="Gene3D" id="3.40.50.720">
    <property type="entry name" value="NAD(P)-binding Rossmann-like Domain"/>
    <property type="match status" value="1"/>
</dbReference>
<keyword evidence="7" id="KW-1185">Reference proteome</keyword>
<dbReference type="RefSeq" id="WP_170202573.1">
    <property type="nucleotide sequence ID" value="NZ_CP051685.1"/>
</dbReference>
<dbReference type="EMBL" id="CP051685">
    <property type="protein sequence ID" value="QJE00541.1"/>
    <property type="molecule type" value="Genomic_DNA"/>
</dbReference>
<sequence>MNEISTSQAATSQASTNQAAVQPLPPGSVVAVIGSGAMGAGIAQVAAAAGHTVRLFDTRPDALDQAIAGIGAGFDKLVAKGRMQAPDADGARARLLPAKSLDELHDAALAIEAVVEDVQVKRELFARLEGIVGADCILATNTSSISVTAIAAPLQRPERLAGMHFFNPVPLMALVEVISGVATGRAVADTVYATAAAWGKQPVHATSTPGFIVNRVARPFYAEALRLLNERAGDAATIDAVMREAGGFRMGPFELMDLIGHDVNFAVTQSVFAAYFNDPRFTPSVLQQELVNAGFLGRKSGRGFYRYGGDALPPQVQNEPQAERPHGVRVTRAHGASGASNPAFDALHDVVNARLAATGVDVAHPGLLDGVEGREAPAFHAHGASIFLTDGRSATQRAADDGYEDTVLFDLLLDPAGATRIALARADQCGEVAWQAAVGLFQAAGFAVTRLDDVPGMAVMRTVAMLANEAADAVNQGVCSAAAVDLAMQKGVNYPCGPLAWADAIGLRQVGAVLANLADVYGEDRYRMSPLLRRKLAADPLEARFHAR</sequence>
<dbReference type="GO" id="GO:0016616">
    <property type="term" value="F:oxidoreductase activity, acting on the CH-OH group of donors, NAD or NADP as acceptor"/>
    <property type="evidence" value="ECO:0007669"/>
    <property type="project" value="InterPro"/>
</dbReference>
<dbReference type="GO" id="GO:0070403">
    <property type="term" value="F:NAD+ binding"/>
    <property type="evidence" value="ECO:0007669"/>
    <property type="project" value="InterPro"/>
</dbReference>
<dbReference type="Pfam" id="PF02737">
    <property type="entry name" value="3HCDH_N"/>
    <property type="match status" value="1"/>
</dbReference>
<reference evidence="6 7" key="1">
    <citation type="submission" date="2020-04" db="EMBL/GenBank/DDBJ databases">
        <title>Genome sequencing of novel species.</title>
        <authorList>
            <person name="Heo J."/>
            <person name="Kim S.-J."/>
            <person name="Kim J.-S."/>
            <person name="Hong S.-B."/>
            <person name="Kwon S.-W."/>
        </authorList>
    </citation>
    <scope>NUCLEOTIDE SEQUENCE [LARGE SCALE GENOMIC DNA]</scope>
    <source>
        <strain evidence="6 7">GN2-R2</strain>
    </source>
</reference>
<evidence type="ECO:0000259" key="3">
    <source>
        <dbReference type="Pfam" id="PF00725"/>
    </source>
</evidence>
<name>A0A7Z2VW78_9BURK</name>
<protein>
    <submittedName>
        <fullName evidence="6">3-hydroxyacyl-CoA dehydrogenase</fullName>
    </submittedName>
</protein>
<dbReference type="PANTHER" id="PTHR48075">
    <property type="entry name" value="3-HYDROXYACYL-COA DEHYDROGENASE FAMILY PROTEIN"/>
    <property type="match status" value="1"/>
</dbReference>
<dbReference type="Pfam" id="PF00725">
    <property type="entry name" value="3HCDH"/>
    <property type="match status" value="2"/>
</dbReference>
<feature type="compositionally biased region" description="Low complexity" evidence="2">
    <location>
        <begin position="1"/>
        <end position="20"/>
    </location>
</feature>
<dbReference type="InterPro" id="IPR036291">
    <property type="entry name" value="NAD(P)-bd_dom_sf"/>
</dbReference>
<dbReference type="GO" id="GO:0006631">
    <property type="term" value="P:fatty acid metabolic process"/>
    <property type="evidence" value="ECO:0007669"/>
    <property type="project" value="InterPro"/>
</dbReference>
<dbReference type="Gene3D" id="1.10.1040.10">
    <property type="entry name" value="N-(1-d-carboxylethyl)-l-norvaline Dehydrogenase, domain 2"/>
    <property type="match status" value="1"/>
</dbReference>
<dbReference type="InterPro" id="IPR008927">
    <property type="entry name" value="6-PGluconate_DH-like_C_sf"/>
</dbReference>
<dbReference type="SUPFAM" id="SSF48179">
    <property type="entry name" value="6-phosphogluconate dehydrogenase C-terminal domain-like"/>
    <property type="match status" value="2"/>
</dbReference>
<dbReference type="NCBIfam" id="NF006124">
    <property type="entry name" value="PRK08268.1"/>
    <property type="match status" value="1"/>
</dbReference>
<dbReference type="InterPro" id="IPR006176">
    <property type="entry name" value="3-OHacyl-CoA_DH_NAD-bd"/>
</dbReference>
<evidence type="ECO:0000313" key="7">
    <source>
        <dbReference type="Proteomes" id="UP000502415"/>
    </source>
</evidence>
<feature type="domain" description="3-hydroxyacyl-CoA dehydrogenase C-terminal" evidence="3">
    <location>
        <begin position="210"/>
        <end position="307"/>
    </location>
</feature>
<evidence type="ECO:0000259" key="4">
    <source>
        <dbReference type="Pfam" id="PF02737"/>
    </source>
</evidence>
<dbReference type="InterPro" id="IPR041040">
    <property type="entry name" value="3HCDH_RFF"/>
</dbReference>
<dbReference type="AlphaFoldDB" id="A0A7Z2VW78"/>
<dbReference type="SUPFAM" id="SSF51735">
    <property type="entry name" value="NAD(P)-binding Rossmann-fold domains"/>
    <property type="match status" value="1"/>
</dbReference>
<keyword evidence="1" id="KW-0560">Oxidoreductase</keyword>
<dbReference type="Gene3D" id="1.10.1040.50">
    <property type="match status" value="1"/>
</dbReference>
<dbReference type="FunFam" id="3.40.50.720:FF:000009">
    <property type="entry name" value="Fatty oxidation complex, alpha subunit"/>
    <property type="match status" value="1"/>
</dbReference>
<dbReference type="Proteomes" id="UP000502415">
    <property type="component" value="Chromosome"/>
</dbReference>
<dbReference type="Pfam" id="PF18321">
    <property type="entry name" value="3HCDH_RFF"/>
    <property type="match status" value="1"/>
</dbReference>
<accession>A0A7Z2VW78</accession>
<evidence type="ECO:0000256" key="1">
    <source>
        <dbReference type="ARBA" id="ARBA00023002"/>
    </source>
</evidence>